<dbReference type="GO" id="GO:0004519">
    <property type="term" value="F:endonuclease activity"/>
    <property type="evidence" value="ECO:0007669"/>
    <property type="project" value="UniProtKB-KW"/>
</dbReference>
<reference evidence="3" key="1">
    <citation type="submission" date="2016-10" db="EMBL/GenBank/DDBJ databases">
        <authorList>
            <person name="Varghese N."/>
            <person name="Submissions S."/>
        </authorList>
    </citation>
    <scope>NUCLEOTIDE SEQUENCE [LARGE SCALE GENOMIC DNA]</scope>
    <source>
        <strain evidence="3">ANC 5076</strain>
    </source>
</reference>
<dbReference type="AlphaFoldDB" id="A0A1I6VQX0"/>
<name>A0A1I6VQX0_9GAMM</name>
<accession>A0A1I6VQX0</accession>
<sequence length="150" mass="16867">KKPCSEMFCLRNQDITDAKAFFYLFFMSNSGYINFNEFYVESFLGKYDPAVVSHVVEYVNSISPASRSKPKAFSTLTKSLIKHNFLVGNHNFCPICDGLIYLDSTESDHRIAKAVGGQGVLENGQLVHPLCNRLKSDLSLEEIRADLFGE</sequence>
<dbReference type="GO" id="GO:0003676">
    <property type="term" value="F:nucleic acid binding"/>
    <property type="evidence" value="ECO:0007669"/>
    <property type="project" value="InterPro"/>
</dbReference>
<feature type="non-terminal residue" evidence="2">
    <location>
        <position position="1"/>
    </location>
</feature>
<keyword evidence="2" id="KW-0378">Hydrolase</keyword>
<dbReference type="CDD" id="cd00085">
    <property type="entry name" value="HNHc"/>
    <property type="match status" value="1"/>
</dbReference>
<feature type="domain" description="HNH" evidence="1">
    <location>
        <begin position="93"/>
        <end position="137"/>
    </location>
</feature>
<protein>
    <submittedName>
        <fullName evidence="2">HNH endonuclease</fullName>
    </submittedName>
</protein>
<dbReference type="GO" id="GO:0008270">
    <property type="term" value="F:zinc ion binding"/>
    <property type="evidence" value="ECO:0007669"/>
    <property type="project" value="InterPro"/>
</dbReference>
<gene>
    <name evidence="2" type="ORF">SAMN05444586_103027</name>
</gene>
<proteinExistence type="predicted"/>
<dbReference type="Proteomes" id="UP000182827">
    <property type="component" value="Unassembled WGS sequence"/>
</dbReference>
<dbReference type="RefSeq" id="WP_228144074.1">
    <property type="nucleotide sequence ID" value="NZ_FOZU01000030.1"/>
</dbReference>
<dbReference type="EMBL" id="FOZU01000030">
    <property type="protein sequence ID" value="SFT15834.1"/>
    <property type="molecule type" value="Genomic_DNA"/>
</dbReference>
<organism evidence="2 3">
    <name type="scientific">Acinetobacter bohemicus</name>
    <dbReference type="NCBI Taxonomy" id="1435036"/>
    <lineage>
        <taxon>Bacteria</taxon>
        <taxon>Pseudomonadati</taxon>
        <taxon>Pseudomonadota</taxon>
        <taxon>Gammaproteobacteria</taxon>
        <taxon>Moraxellales</taxon>
        <taxon>Moraxellaceae</taxon>
        <taxon>Acinetobacter</taxon>
    </lineage>
</organism>
<evidence type="ECO:0000313" key="2">
    <source>
        <dbReference type="EMBL" id="SFT15834.1"/>
    </source>
</evidence>
<evidence type="ECO:0000259" key="1">
    <source>
        <dbReference type="Pfam" id="PF01844"/>
    </source>
</evidence>
<dbReference type="InterPro" id="IPR002711">
    <property type="entry name" value="HNH"/>
</dbReference>
<keyword evidence="3" id="KW-1185">Reference proteome</keyword>
<evidence type="ECO:0000313" key="3">
    <source>
        <dbReference type="Proteomes" id="UP000182827"/>
    </source>
</evidence>
<keyword evidence="2" id="KW-0540">Nuclease</keyword>
<dbReference type="Pfam" id="PF01844">
    <property type="entry name" value="HNH"/>
    <property type="match status" value="1"/>
</dbReference>
<dbReference type="Gene3D" id="1.10.30.50">
    <property type="match status" value="1"/>
</dbReference>
<keyword evidence="2" id="KW-0255">Endonuclease</keyword>
<dbReference type="InterPro" id="IPR003615">
    <property type="entry name" value="HNH_nuc"/>
</dbReference>